<evidence type="ECO:0000313" key="2">
    <source>
        <dbReference type="Proteomes" id="UP000246073"/>
    </source>
</evidence>
<dbReference type="Proteomes" id="UP000246073">
    <property type="component" value="Unassembled WGS sequence"/>
</dbReference>
<dbReference type="AlphaFoldDB" id="A0A2P9HL86"/>
<organism evidence="1 2">
    <name type="scientific">Ochrobactrum soli</name>
    <dbReference type="NCBI Taxonomy" id="2448455"/>
    <lineage>
        <taxon>Bacteria</taxon>
        <taxon>Pseudomonadati</taxon>
        <taxon>Pseudomonadota</taxon>
        <taxon>Alphaproteobacteria</taxon>
        <taxon>Hyphomicrobiales</taxon>
        <taxon>Brucellaceae</taxon>
        <taxon>Brucella/Ochrobactrum group</taxon>
        <taxon>Ochrobactrum</taxon>
    </lineage>
</organism>
<reference evidence="2" key="1">
    <citation type="submission" date="2017-12" db="EMBL/GenBank/DDBJ databases">
        <authorList>
            <person name="Diaz M."/>
        </authorList>
    </citation>
    <scope>NUCLEOTIDE SEQUENCE [LARGE SCALE GENOMIC DNA]</scope>
    <source>
        <strain evidence="2">FI11154</strain>
    </source>
</reference>
<accession>A0A2P9HL86</accession>
<evidence type="ECO:0000313" key="1">
    <source>
        <dbReference type="EMBL" id="SPL64842.1"/>
    </source>
</evidence>
<protein>
    <submittedName>
        <fullName evidence="1">Uncharacterized protein</fullName>
    </submittedName>
</protein>
<dbReference type="EMBL" id="OOFM01000005">
    <property type="protein sequence ID" value="SPL64842.1"/>
    <property type="molecule type" value="Genomic_DNA"/>
</dbReference>
<gene>
    <name evidence="1" type="ORF">OHAE_709</name>
</gene>
<sequence length="48" mass="5595">MIWAANSIFKHILENNICPEHPLHPQLKAPNYKIAGNIMFLLLFHDCH</sequence>
<name>A0A2P9HL86_9HYPH</name>
<proteinExistence type="predicted"/>